<evidence type="ECO:0000313" key="2">
    <source>
        <dbReference type="EMBL" id="BAG13960.1"/>
    </source>
</evidence>
<dbReference type="PANTHER" id="PTHR32114:SF2">
    <property type="entry name" value="ABC TRANSPORTER ABCH.3"/>
    <property type="match status" value="1"/>
</dbReference>
<evidence type="ECO:0000313" key="3">
    <source>
        <dbReference type="Proteomes" id="UP000001691"/>
    </source>
</evidence>
<dbReference type="HOGENOM" id="CLU_353612_0_0_0"/>
<dbReference type="PANTHER" id="PTHR32114">
    <property type="entry name" value="ABC TRANSPORTER ABCH.3"/>
    <property type="match status" value="1"/>
</dbReference>
<keyword evidence="1" id="KW-0175">Coiled coil</keyword>
<accession>B1H0C8</accession>
<dbReference type="KEGG" id="rsd:TGRD_472"/>
<dbReference type="SUPFAM" id="SSF52540">
    <property type="entry name" value="P-loop containing nucleoside triphosphate hydrolases"/>
    <property type="match status" value="1"/>
</dbReference>
<name>B1H0C8_ENDTX</name>
<dbReference type="Gene3D" id="3.40.50.300">
    <property type="entry name" value="P-loop containing nucleotide triphosphate hydrolases"/>
    <property type="match status" value="2"/>
</dbReference>
<dbReference type="Proteomes" id="UP000001691">
    <property type="component" value="Chromosome"/>
</dbReference>
<proteinExistence type="predicted"/>
<organism evidence="2 3">
    <name type="scientific">Endomicrobium trichonymphae</name>
    <dbReference type="NCBI Taxonomy" id="1408204"/>
    <lineage>
        <taxon>Bacteria</taxon>
        <taxon>Pseudomonadati</taxon>
        <taxon>Elusimicrobiota</taxon>
        <taxon>Endomicrobiia</taxon>
        <taxon>Endomicrobiales</taxon>
        <taxon>Endomicrobiaceae</taxon>
        <taxon>Candidatus Endomicrobiellum</taxon>
    </lineage>
</organism>
<reference evidence="3" key="1">
    <citation type="journal article" date="2008" name="Proc. Natl. Acad. Sci. U.S.A.">
        <title>Complete genome of the uncultured termite group 1 bacteria in a single host protist cell.</title>
        <authorList>
            <person name="Hongoh Y."/>
            <person name="Sharma V.K."/>
            <person name="Prakash T."/>
            <person name="Noda S."/>
            <person name="Taylor T.D."/>
            <person name="Kudo T."/>
            <person name="Sakaki Y."/>
            <person name="Toyoda A."/>
            <person name="Hattori M."/>
            <person name="Ohkuma M."/>
        </authorList>
    </citation>
    <scope>NUCLEOTIDE SEQUENCE [LARGE SCALE GENOMIC DNA]</scope>
    <source>
        <strain evidence="3">Rs-D17 genomovar Ri2008</strain>
    </source>
</reference>
<dbReference type="PATRIC" id="fig|471821.5.peg.773"/>
<dbReference type="RefSeq" id="WP_015423486.1">
    <property type="nucleotide sequence ID" value="NC_020419.1"/>
</dbReference>
<keyword evidence="3" id="KW-1185">Reference proteome</keyword>
<dbReference type="STRING" id="471821.TGRD_477"/>
<sequence length="807" mass="93452">MPIKINNLTISGIRGIQNTINLQLNGKSILLYGENGSGKSSITDAIEWLYKDSVSHLENTEINLKDALRNSYTDKAINSEVYIKDNQNFNISKKLFYKGSKLVSDLSNTSETYMLASEKENLLIRYYLLRNFVSQTKSDKLKLLSDIIGFSEVTKTKEILKKTFNSVKNKIKNQNFESLINIQKETLISKIGATVSQENNLIEKINEKIKPLNLEIVAATIKDIDMILEQISKQSVNKELLSSQAFLETTKEDLASLKNDRILIDKEYKEFYAKFNEIVADTQSVMQTYLAELLKAGNLLIEKKYPNDNTCPLCLQQKDLAKLNAEINQRLEEIKASSQIKDKFDNAKKSVSDISSKRIKRIEVMLNNLILLKPENTTDIKKALENLKIKFKNYYETTEKKVIAGDKLPDNNELLITDNDFEIHTEIIKRLESINKTIKNNKATEIYSNISASKEAFLKIKRFENEKSKLEHQKKSLELIYNEFTKQQKEGLESFINNFSAKINEFYQYMNPDELFQEIQIVPMGEEDELKGITIEYKYNDERVYPPQKYFSDGHLNCLGIAFFLASAIAFNKKNNFIVFDDVISSFDTEHRIRFANLLFEKFSGYQIILLTHEKEWFNYASQIAKKKGWLINTIKWSETKGTYLEEKPSDLKEFIEKELADGRAETLGNPIRQYLEHILKDICFNLEAQVNFRFNDINEKRMLDELLNSLKSRINKKGESCWTEQLKTIDNVGNSAILGNLLSHDNPFNPKLGDLKAFWADIQNLKKIFFCQDKDCKKPKVSMKNYDTVNNKIRCGCGKTEYYWKK</sequence>
<dbReference type="InterPro" id="IPR027417">
    <property type="entry name" value="P-loop_NTPase"/>
</dbReference>
<dbReference type="EMBL" id="AP009510">
    <property type="protein sequence ID" value="BAG13960.1"/>
    <property type="molecule type" value="Genomic_DNA"/>
</dbReference>
<dbReference type="AlphaFoldDB" id="B1H0C8"/>
<gene>
    <name evidence="2" type="ordered locus">TGRD_472</name>
</gene>
<protein>
    <submittedName>
        <fullName evidence="2">SMC-domain protein</fullName>
    </submittedName>
</protein>
<evidence type="ECO:0000256" key="1">
    <source>
        <dbReference type="SAM" id="Coils"/>
    </source>
</evidence>
<feature type="coiled-coil region" evidence="1">
    <location>
        <begin position="453"/>
        <end position="487"/>
    </location>
</feature>